<evidence type="ECO:0000313" key="11">
    <source>
        <dbReference type="Proteomes" id="UP000268535"/>
    </source>
</evidence>
<reference evidence="9" key="3">
    <citation type="submission" date="2018-08" db="EMBL/GenBank/DDBJ databases">
        <title>Leveraging single-cell genomics to expand the Fungal Tree of Life.</title>
        <authorList>
            <consortium name="DOE Joint Genome Institute"/>
            <person name="Ahrendt S.R."/>
            <person name="Quandt C.A."/>
            <person name="Ciobanu D."/>
            <person name="Clum A."/>
            <person name="Salamov A."/>
            <person name="Andreopoulos B."/>
            <person name="Cheng J.-F."/>
            <person name="Woyke T."/>
            <person name="Pelin A."/>
            <person name="Henrissat B."/>
            <person name="Reynolds N."/>
            <person name="Benny G.L."/>
            <person name="Smith M.E."/>
            <person name="James T.Y."/>
            <person name="Grigoriev I.V."/>
        </authorList>
    </citation>
    <scope>NUCLEOTIDE SEQUENCE</scope>
    <source>
        <strain evidence="9">ATCC 52028</strain>
    </source>
</reference>
<keyword evidence="5" id="KW-0547">Nucleotide-binding</keyword>
<dbReference type="GO" id="GO:0005634">
    <property type="term" value="C:nucleus"/>
    <property type="evidence" value="ECO:0007669"/>
    <property type="project" value="TreeGrafter"/>
</dbReference>
<sequence>GNRNTGKSSLLRYLVNRLIPQFGRVAVLDVDLGQNEFTPPGYVSLTITDTPLFSAPFAHIAWPTVFWFWHGDKTPRQDPAGYLATIAHACRTWHADYAHVPLLVNTAGWTHGFGLELLSDLVATLAPAACVAMTYPD</sequence>
<dbReference type="EMBL" id="ML014203">
    <property type="protein sequence ID" value="RKP00704.1"/>
    <property type="molecule type" value="Genomic_DNA"/>
</dbReference>
<dbReference type="GO" id="GO:0051731">
    <property type="term" value="F:polynucleotide 5'-hydroxyl-kinase activity"/>
    <property type="evidence" value="ECO:0007669"/>
    <property type="project" value="InterPro"/>
</dbReference>
<evidence type="ECO:0000313" key="10">
    <source>
        <dbReference type="EMBL" id="RKP00704.1"/>
    </source>
</evidence>
<reference evidence="11 12" key="1">
    <citation type="journal article" date="2018" name="Nat. Microbiol.">
        <title>Leveraging single-cell genomics to expand the fungal tree of life.</title>
        <authorList>
            <person name="Ahrendt S.R."/>
            <person name="Quandt C.A."/>
            <person name="Ciobanu D."/>
            <person name="Clum A."/>
            <person name="Salamov A."/>
            <person name="Andreopoulos B."/>
            <person name="Cheng J.F."/>
            <person name="Woyke T."/>
            <person name="Pelin A."/>
            <person name="Henrissat B."/>
            <person name="Reynolds N.K."/>
            <person name="Benny G.L."/>
            <person name="Smith M.E."/>
            <person name="James T.Y."/>
            <person name="Grigoriev I.V."/>
        </authorList>
    </citation>
    <scope>NUCLEOTIDE SEQUENCE [LARGE SCALE GENOMIC DNA]</scope>
    <source>
        <strain evidence="11 12">ATCC 52028</strain>
    </source>
</reference>
<dbReference type="OrthoDB" id="2405412at2759"/>
<dbReference type="Gene3D" id="3.40.50.300">
    <property type="entry name" value="P-loop containing nucleotide triphosphate hydrolases"/>
    <property type="match status" value="1"/>
</dbReference>
<evidence type="ECO:0000256" key="3">
    <source>
        <dbReference type="ARBA" id="ARBA00019824"/>
    </source>
</evidence>
<dbReference type="SUPFAM" id="SSF52540">
    <property type="entry name" value="P-loop containing nucleoside triphosphate hydrolases"/>
    <property type="match status" value="1"/>
</dbReference>
<dbReference type="PANTHER" id="PTHR12755">
    <property type="entry name" value="CLEAVAGE/POLYADENYLATION FACTOR IA SUBUNIT CLP1P"/>
    <property type="match status" value="1"/>
</dbReference>
<organism evidence="9 11">
    <name type="scientific">Caulochytrium protostelioides</name>
    <dbReference type="NCBI Taxonomy" id="1555241"/>
    <lineage>
        <taxon>Eukaryota</taxon>
        <taxon>Fungi</taxon>
        <taxon>Fungi incertae sedis</taxon>
        <taxon>Chytridiomycota</taxon>
        <taxon>Chytridiomycota incertae sedis</taxon>
        <taxon>Chytridiomycetes</taxon>
        <taxon>Caulochytriales</taxon>
        <taxon>Caulochytriaceae</taxon>
        <taxon>Caulochytrium</taxon>
    </lineage>
</organism>
<feature type="non-terminal residue" evidence="9">
    <location>
        <position position="1"/>
    </location>
</feature>
<keyword evidence="6" id="KW-0418">Kinase</keyword>
<dbReference type="GO" id="GO:0000448">
    <property type="term" value="P:cleavage in ITS2 between 5.8S rRNA and LSU-rRNA of tricistronic rRNA transcript (SSU-rRNA, 5.8S rRNA, LSU-rRNA)"/>
    <property type="evidence" value="ECO:0007669"/>
    <property type="project" value="TreeGrafter"/>
</dbReference>
<proteinExistence type="inferred from homology"/>
<evidence type="ECO:0000256" key="7">
    <source>
        <dbReference type="ARBA" id="ARBA00022840"/>
    </source>
</evidence>
<comment type="similarity">
    <text evidence="1">Belongs to the Clp1 family. NOL9/GRC3 subfamily.</text>
</comment>
<dbReference type="InterPro" id="IPR032319">
    <property type="entry name" value="CLP1_P"/>
</dbReference>
<dbReference type="GO" id="GO:0005524">
    <property type="term" value="F:ATP binding"/>
    <property type="evidence" value="ECO:0007669"/>
    <property type="project" value="UniProtKB-KW"/>
</dbReference>
<dbReference type="PANTHER" id="PTHR12755:SF3">
    <property type="entry name" value="POLYNUCLEOTIDE 5'-HYDROXYL-KINASE NOL9"/>
    <property type="match status" value="1"/>
</dbReference>
<reference evidence="10" key="2">
    <citation type="submission" date="2018-04" db="EMBL/GenBank/DDBJ databases">
        <title>Leveraging single-cell genomics to expand the Fungal Tree of Life.</title>
        <authorList>
            <consortium name="DOE Joint Genome Institute"/>
            <person name="Ahrendt S.R."/>
            <person name="Quandt C.A."/>
            <person name="Ciobanu D."/>
            <person name="Clum A."/>
            <person name="Salamov A."/>
            <person name="Andreopoulos B."/>
            <person name="Cheng J.-F."/>
            <person name="Woyke T."/>
            <person name="Pelin A."/>
            <person name="Henrissat B."/>
            <person name="Benny G.L."/>
            <person name="Smith M.E."/>
            <person name="James T.Y."/>
            <person name="Grigoriev I.V."/>
        </authorList>
    </citation>
    <scope>NUCLEOTIDE SEQUENCE</scope>
    <source>
        <strain evidence="10">ATCC 52028</strain>
    </source>
</reference>
<keyword evidence="7" id="KW-0067">ATP-binding</keyword>
<evidence type="ECO:0000256" key="6">
    <source>
        <dbReference type="ARBA" id="ARBA00022777"/>
    </source>
</evidence>
<evidence type="ECO:0000313" key="12">
    <source>
        <dbReference type="Proteomes" id="UP000274922"/>
    </source>
</evidence>
<dbReference type="Pfam" id="PF16575">
    <property type="entry name" value="CLP1_P"/>
    <property type="match status" value="1"/>
</dbReference>
<dbReference type="AlphaFoldDB" id="A0A4P9WW96"/>
<evidence type="ECO:0000259" key="8">
    <source>
        <dbReference type="Pfam" id="PF16575"/>
    </source>
</evidence>
<dbReference type="Proteomes" id="UP000274922">
    <property type="component" value="Unassembled WGS sequence"/>
</dbReference>
<dbReference type="Proteomes" id="UP000268535">
    <property type="component" value="Unassembled WGS sequence"/>
</dbReference>
<keyword evidence="4" id="KW-0808">Transferase</keyword>
<evidence type="ECO:0000313" key="9">
    <source>
        <dbReference type="EMBL" id="RKO97604.1"/>
    </source>
</evidence>
<dbReference type="EMBL" id="ML009216">
    <property type="protein sequence ID" value="RKO97604.1"/>
    <property type="molecule type" value="Genomic_DNA"/>
</dbReference>
<dbReference type="STRING" id="1555241.A0A4P9WW96"/>
<evidence type="ECO:0000256" key="4">
    <source>
        <dbReference type="ARBA" id="ARBA00022679"/>
    </source>
</evidence>
<gene>
    <name evidence="9" type="ORF">CAUPRSCDRAFT_601</name>
    <name evidence="10" type="ORF">CXG81DRAFT_2615</name>
</gene>
<dbReference type="InterPro" id="IPR027417">
    <property type="entry name" value="P-loop_NTPase"/>
</dbReference>
<evidence type="ECO:0000256" key="5">
    <source>
        <dbReference type="ARBA" id="ARBA00022741"/>
    </source>
</evidence>
<protein>
    <recommendedName>
        <fullName evidence="3">Polynucleotide 5'-hydroxyl-kinase GRC3</fullName>
    </recommendedName>
    <alternativeName>
        <fullName evidence="2">Polynucleotide 5'-hydroxyl-kinase grc3</fullName>
    </alternativeName>
</protein>
<keyword evidence="12" id="KW-1185">Reference proteome</keyword>
<accession>A0A4P9WW96</accession>
<name>A0A4P9WW96_9FUNG</name>
<feature type="domain" description="Clp1 P-loop" evidence="8">
    <location>
        <begin position="1"/>
        <end position="134"/>
    </location>
</feature>
<feature type="non-terminal residue" evidence="9">
    <location>
        <position position="137"/>
    </location>
</feature>
<evidence type="ECO:0000256" key="2">
    <source>
        <dbReference type="ARBA" id="ARBA00018706"/>
    </source>
</evidence>
<dbReference type="CDD" id="cd00882">
    <property type="entry name" value="Ras_like_GTPase"/>
    <property type="match status" value="1"/>
</dbReference>
<dbReference type="InterPro" id="IPR045116">
    <property type="entry name" value="Clp1/Grc3"/>
</dbReference>
<evidence type="ECO:0000256" key="1">
    <source>
        <dbReference type="ARBA" id="ARBA00011003"/>
    </source>
</evidence>